<keyword evidence="2" id="KW-0812">Transmembrane</keyword>
<gene>
    <name evidence="3" type="ORF">FDENT_6738</name>
</gene>
<reference evidence="3 4" key="1">
    <citation type="submission" date="2020-05" db="EMBL/GenBank/DDBJ databases">
        <title>Identification and distribution of gene clusters putatively required for synthesis of sphingolipid metabolism inhibitors in phylogenetically diverse species of the filamentous fungus Fusarium.</title>
        <authorList>
            <person name="Kim H.-S."/>
            <person name="Busman M."/>
            <person name="Brown D.W."/>
            <person name="Divon H."/>
            <person name="Uhlig S."/>
            <person name="Proctor R.H."/>
        </authorList>
    </citation>
    <scope>NUCLEOTIDE SEQUENCE [LARGE SCALE GENOMIC DNA]</scope>
    <source>
        <strain evidence="3 4">NRRL 25311</strain>
    </source>
</reference>
<keyword evidence="2" id="KW-1133">Transmembrane helix</keyword>
<feature type="transmembrane region" description="Helical" evidence="2">
    <location>
        <begin position="128"/>
        <end position="148"/>
    </location>
</feature>
<keyword evidence="2" id="KW-0472">Membrane</keyword>
<evidence type="ECO:0000313" key="4">
    <source>
        <dbReference type="Proteomes" id="UP000562682"/>
    </source>
</evidence>
<feature type="compositionally biased region" description="Basic residues" evidence="1">
    <location>
        <begin position="1"/>
        <end position="14"/>
    </location>
</feature>
<comment type="caution">
    <text evidence="3">The sequence shown here is derived from an EMBL/GenBank/DDBJ whole genome shotgun (WGS) entry which is preliminary data.</text>
</comment>
<evidence type="ECO:0000256" key="2">
    <source>
        <dbReference type="SAM" id="Phobius"/>
    </source>
</evidence>
<feature type="compositionally biased region" description="Polar residues" evidence="1">
    <location>
        <begin position="15"/>
        <end position="41"/>
    </location>
</feature>
<sequence>MAPRQPHRKRRKNSRAPSQGSRTPSSEPTTKDSSLPQTPRSSDFEDQDKTSRSSTRSSKSPSFDTPSSPDTSWPSSGMQIHLHLGLLLSRQPPADRAKFEDKSDDRGYVQETILLNHLKAIWKFLASYWKAIVSVLITIIPVAIYIGIRYFDKCNTWLAQNDLPVIPSLEDLNTMVGYNLVVYFATRFVIFILGLTAWCSVDWKRMVLTEGRRFVCFCRAKLRSCWSRLLNGISSLFHTWVIDPLTALFWLVVSIPLAVKSWFLSLGMWIIIKGDKICRRRFLFIFATSGIFAYWLWERAYPLNLVEQLAAFAERYRDNDILAFCIFQTSYYIAYYYFACAQYFFPAKYEYNIWDDQVVQFIAYLVAVIAGLALLIGKIFDWVMRDTNDVKKMQDI</sequence>
<dbReference type="EMBL" id="JAAOAK010000181">
    <property type="protein sequence ID" value="KAF5684389.1"/>
    <property type="molecule type" value="Genomic_DNA"/>
</dbReference>
<dbReference type="Proteomes" id="UP000562682">
    <property type="component" value="Unassembled WGS sequence"/>
</dbReference>
<feature type="transmembrane region" description="Helical" evidence="2">
    <location>
        <begin position="282"/>
        <end position="301"/>
    </location>
</feature>
<proteinExistence type="predicted"/>
<feature type="compositionally biased region" description="Low complexity" evidence="1">
    <location>
        <begin position="52"/>
        <end position="74"/>
    </location>
</feature>
<dbReference type="AlphaFoldDB" id="A0A8H5UBV5"/>
<evidence type="ECO:0000313" key="3">
    <source>
        <dbReference type="EMBL" id="KAF5684389.1"/>
    </source>
</evidence>
<accession>A0A8H5UBV5</accession>
<organism evidence="3 4">
    <name type="scientific">Fusarium denticulatum</name>
    <dbReference type="NCBI Taxonomy" id="48507"/>
    <lineage>
        <taxon>Eukaryota</taxon>
        <taxon>Fungi</taxon>
        <taxon>Dikarya</taxon>
        <taxon>Ascomycota</taxon>
        <taxon>Pezizomycotina</taxon>
        <taxon>Sordariomycetes</taxon>
        <taxon>Hypocreomycetidae</taxon>
        <taxon>Hypocreales</taxon>
        <taxon>Nectriaceae</taxon>
        <taxon>Fusarium</taxon>
        <taxon>Fusarium fujikuroi species complex</taxon>
    </lineage>
</organism>
<keyword evidence="4" id="KW-1185">Reference proteome</keyword>
<feature type="region of interest" description="Disordered" evidence="1">
    <location>
        <begin position="1"/>
        <end position="74"/>
    </location>
</feature>
<feature type="transmembrane region" description="Helical" evidence="2">
    <location>
        <begin position="222"/>
        <end position="242"/>
    </location>
</feature>
<name>A0A8H5UBV5_9HYPO</name>
<feature type="transmembrane region" description="Helical" evidence="2">
    <location>
        <begin position="361"/>
        <end position="380"/>
    </location>
</feature>
<feature type="transmembrane region" description="Helical" evidence="2">
    <location>
        <begin position="321"/>
        <end position="340"/>
    </location>
</feature>
<evidence type="ECO:0000256" key="1">
    <source>
        <dbReference type="SAM" id="MobiDB-lite"/>
    </source>
</evidence>
<feature type="transmembrane region" description="Helical" evidence="2">
    <location>
        <begin position="248"/>
        <end position="270"/>
    </location>
</feature>
<feature type="transmembrane region" description="Helical" evidence="2">
    <location>
        <begin position="180"/>
        <end position="201"/>
    </location>
</feature>
<protein>
    <submittedName>
        <fullName evidence="3">Uncharacterized protein</fullName>
    </submittedName>
</protein>